<dbReference type="GO" id="GO:0006357">
    <property type="term" value="P:regulation of transcription by RNA polymerase II"/>
    <property type="evidence" value="ECO:0007669"/>
    <property type="project" value="TreeGrafter"/>
</dbReference>
<gene>
    <name evidence="3" type="ORF">PHAECO_LOCUS1584</name>
</gene>
<dbReference type="GO" id="GO:0005667">
    <property type="term" value="C:transcription regulator complex"/>
    <property type="evidence" value="ECO:0007669"/>
    <property type="project" value="TreeGrafter"/>
</dbReference>
<dbReference type="Pfam" id="PF10545">
    <property type="entry name" value="MADF_DNA_bdg"/>
    <property type="match status" value="1"/>
</dbReference>
<dbReference type="SMART" id="SM00595">
    <property type="entry name" value="MADF"/>
    <property type="match status" value="1"/>
</dbReference>
<evidence type="ECO:0000256" key="1">
    <source>
        <dbReference type="SAM" id="MobiDB-lite"/>
    </source>
</evidence>
<evidence type="ECO:0000259" key="2">
    <source>
        <dbReference type="PROSITE" id="PS51029"/>
    </source>
</evidence>
<name>A0A9P0DDY5_PHACE</name>
<dbReference type="InterPro" id="IPR039353">
    <property type="entry name" value="TF_Adf1"/>
</dbReference>
<feature type="compositionally biased region" description="Low complexity" evidence="1">
    <location>
        <begin position="140"/>
        <end position="153"/>
    </location>
</feature>
<evidence type="ECO:0000313" key="3">
    <source>
        <dbReference type="EMBL" id="CAH1117536.1"/>
    </source>
</evidence>
<dbReference type="PANTHER" id="PTHR12243:SF60">
    <property type="entry name" value="SI:CH211-15D5.12-RELATED"/>
    <property type="match status" value="1"/>
</dbReference>
<dbReference type="GO" id="GO:0005634">
    <property type="term" value="C:nucleus"/>
    <property type="evidence" value="ECO:0007669"/>
    <property type="project" value="TreeGrafter"/>
</dbReference>
<dbReference type="Proteomes" id="UP001153737">
    <property type="component" value="Chromosome 10"/>
</dbReference>
<dbReference type="OrthoDB" id="6781693at2759"/>
<dbReference type="EMBL" id="OU896716">
    <property type="protein sequence ID" value="CAH1117536.1"/>
    <property type="molecule type" value="Genomic_DNA"/>
</dbReference>
<dbReference type="PROSITE" id="PS51029">
    <property type="entry name" value="MADF"/>
    <property type="match status" value="1"/>
</dbReference>
<dbReference type="AlphaFoldDB" id="A0A9P0DDY5"/>
<accession>A0A9P0DDY5</accession>
<feature type="compositionally biased region" description="Polar residues" evidence="1">
    <location>
        <begin position="102"/>
        <end position="114"/>
    </location>
</feature>
<sequence length="272" mass="30398">MEAFNIKFVGEVEKYPELYNYTLQAYAKRDATRKAWNKVAREVKLSVNECKEKWRNLRSTFVKNLKPKPSRSGGKKKPYYLMEAMQFAVPFVKVAGTPTGNVPEVSQTLTSLSTPDVFDADDMEGEENESIDDVLDIHMSSPSPSPSSSATSSQLTWASQGDRAGTPTSVMPTVSKGPHGHPVRTRKVQSDAADKASSAYFSAKQAKLSVPPQPKNETDKREEGIKNFVMSLLPDLMQLNDVQLRQFKRKALLLIDEIDERYSVLYDSRALA</sequence>
<organism evidence="3 4">
    <name type="scientific">Phaedon cochleariae</name>
    <name type="common">Mustard beetle</name>
    <dbReference type="NCBI Taxonomy" id="80249"/>
    <lineage>
        <taxon>Eukaryota</taxon>
        <taxon>Metazoa</taxon>
        <taxon>Ecdysozoa</taxon>
        <taxon>Arthropoda</taxon>
        <taxon>Hexapoda</taxon>
        <taxon>Insecta</taxon>
        <taxon>Pterygota</taxon>
        <taxon>Neoptera</taxon>
        <taxon>Endopterygota</taxon>
        <taxon>Coleoptera</taxon>
        <taxon>Polyphaga</taxon>
        <taxon>Cucujiformia</taxon>
        <taxon>Chrysomeloidea</taxon>
        <taxon>Chrysomelidae</taxon>
        <taxon>Chrysomelinae</taxon>
        <taxon>Chrysomelini</taxon>
        <taxon>Phaedon</taxon>
    </lineage>
</organism>
<feature type="region of interest" description="Disordered" evidence="1">
    <location>
        <begin position="102"/>
        <end position="186"/>
    </location>
</feature>
<keyword evidence="4" id="KW-1185">Reference proteome</keyword>
<reference evidence="3" key="1">
    <citation type="submission" date="2022-01" db="EMBL/GenBank/DDBJ databases">
        <authorList>
            <person name="King R."/>
        </authorList>
    </citation>
    <scope>NUCLEOTIDE SEQUENCE</scope>
</reference>
<reference evidence="3" key="2">
    <citation type="submission" date="2022-10" db="EMBL/GenBank/DDBJ databases">
        <authorList>
            <consortium name="ENA_rothamsted_submissions"/>
            <consortium name="culmorum"/>
            <person name="King R."/>
        </authorList>
    </citation>
    <scope>NUCLEOTIDE SEQUENCE</scope>
</reference>
<feature type="compositionally biased region" description="Acidic residues" evidence="1">
    <location>
        <begin position="118"/>
        <end position="134"/>
    </location>
</feature>
<dbReference type="InterPro" id="IPR006578">
    <property type="entry name" value="MADF-dom"/>
</dbReference>
<dbReference type="PANTHER" id="PTHR12243">
    <property type="entry name" value="MADF DOMAIN TRANSCRIPTION FACTOR"/>
    <property type="match status" value="1"/>
</dbReference>
<protein>
    <recommendedName>
        <fullName evidence="2">MADF domain-containing protein</fullName>
    </recommendedName>
</protein>
<proteinExistence type="predicted"/>
<feature type="domain" description="MADF" evidence="2">
    <location>
        <begin position="7"/>
        <end position="93"/>
    </location>
</feature>
<evidence type="ECO:0000313" key="4">
    <source>
        <dbReference type="Proteomes" id="UP001153737"/>
    </source>
</evidence>